<sequence length="186" mass="19854">MIYRASRYLAPALTLALVALAWIALAAPAVEWKRQALRAAAQAEATYLRLLTTHSTLQQDRDAFQSIPTDQAIWHPTDGRAVTLDVQTALGQLAEQAGTTLSAVSPAQSDMALGTEALALTVELRAPLDAVLRLIEAVETHVPPLIIDAATLRRAQSAGFETNLPVVQASFRVVAATRPQPAEAAE</sequence>
<proteinExistence type="predicted"/>
<organism evidence="1 2">
    <name type="scientific">Roseobacter cerasinus</name>
    <dbReference type="NCBI Taxonomy" id="2602289"/>
    <lineage>
        <taxon>Bacteria</taxon>
        <taxon>Pseudomonadati</taxon>
        <taxon>Pseudomonadota</taxon>
        <taxon>Alphaproteobacteria</taxon>
        <taxon>Rhodobacterales</taxon>
        <taxon>Roseobacteraceae</taxon>
        <taxon>Roseobacter</taxon>
    </lineage>
</organism>
<accession>A0A640VVB4</accession>
<protein>
    <recommendedName>
        <fullName evidence="3">General secretion pathway protein M</fullName>
    </recommendedName>
</protein>
<dbReference type="EMBL" id="BLIV01000008">
    <property type="protein sequence ID" value="GFE51959.1"/>
    <property type="molecule type" value="Genomic_DNA"/>
</dbReference>
<gene>
    <name evidence="1" type="ORF">So717_37120</name>
</gene>
<evidence type="ECO:0000313" key="1">
    <source>
        <dbReference type="EMBL" id="GFE51959.1"/>
    </source>
</evidence>
<dbReference type="AlphaFoldDB" id="A0A640VVB4"/>
<evidence type="ECO:0008006" key="3">
    <source>
        <dbReference type="Google" id="ProtNLM"/>
    </source>
</evidence>
<dbReference type="InterPro" id="IPR034756">
    <property type="entry name" value="T2SSM_b"/>
</dbReference>
<comment type="caution">
    <text evidence="1">The sequence shown here is derived from an EMBL/GenBank/DDBJ whole genome shotgun (WGS) entry which is preliminary data.</text>
</comment>
<dbReference type="RefSeq" id="WP_159980182.1">
    <property type="nucleotide sequence ID" value="NZ_BLIV01000008.1"/>
</dbReference>
<keyword evidence="2" id="KW-1185">Reference proteome</keyword>
<dbReference type="Pfam" id="PF10741">
    <property type="entry name" value="T2SSM_b"/>
    <property type="match status" value="1"/>
</dbReference>
<dbReference type="Proteomes" id="UP000436522">
    <property type="component" value="Unassembled WGS sequence"/>
</dbReference>
<reference evidence="1 2" key="1">
    <citation type="submission" date="2019-12" db="EMBL/GenBank/DDBJ databases">
        <title>Roseobacter cerasinus sp. nov., isolated from seawater around aquaculture.</title>
        <authorList>
            <person name="Muramatsu S."/>
            <person name="Takabe Y."/>
            <person name="Mori K."/>
            <person name="Takaichi S."/>
            <person name="Hanada S."/>
        </authorList>
    </citation>
    <scope>NUCLEOTIDE SEQUENCE [LARGE SCALE GENOMIC DNA]</scope>
    <source>
        <strain evidence="1 2">AI77</strain>
    </source>
</reference>
<evidence type="ECO:0000313" key="2">
    <source>
        <dbReference type="Proteomes" id="UP000436522"/>
    </source>
</evidence>
<name>A0A640VVB4_9RHOB</name>